<dbReference type="RefSeq" id="WP_051214315.1">
    <property type="nucleotide sequence ID" value="NZ_UGVL01000001.1"/>
</dbReference>
<dbReference type="GO" id="GO:0004553">
    <property type="term" value="F:hydrolase activity, hydrolyzing O-glycosyl compounds"/>
    <property type="evidence" value="ECO:0007669"/>
    <property type="project" value="UniProtKB-ARBA"/>
</dbReference>
<evidence type="ECO:0000313" key="4">
    <source>
        <dbReference type="Proteomes" id="UP000255233"/>
    </source>
</evidence>
<feature type="chain" id="PRO_5016598916" evidence="1">
    <location>
        <begin position="18"/>
        <end position="511"/>
    </location>
</feature>
<protein>
    <submittedName>
        <fullName evidence="3">Uncharacterized protein conserved in bacteria</fullName>
    </submittedName>
</protein>
<accession>A0A379MPJ7</accession>
<feature type="signal peptide" evidence="1">
    <location>
        <begin position="1"/>
        <end position="17"/>
    </location>
</feature>
<evidence type="ECO:0000259" key="2">
    <source>
        <dbReference type="Pfam" id="PF03372"/>
    </source>
</evidence>
<dbReference type="InterPro" id="IPR005135">
    <property type="entry name" value="Endo/exonuclease/phosphatase"/>
</dbReference>
<dbReference type="Gene3D" id="3.60.10.10">
    <property type="entry name" value="Endonuclease/exonuclease/phosphatase"/>
    <property type="match status" value="1"/>
</dbReference>
<dbReference type="SUPFAM" id="SSF49899">
    <property type="entry name" value="Concanavalin A-like lectins/glucanases"/>
    <property type="match status" value="1"/>
</dbReference>
<evidence type="ECO:0000256" key="1">
    <source>
        <dbReference type="SAM" id="SignalP"/>
    </source>
</evidence>
<keyword evidence="1" id="KW-0732">Signal</keyword>
<feature type="domain" description="Endonuclease/exonuclease/phosphatase" evidence="2">
    <location>
        <begin position="252"/>
        <end position="502"/>
    </location>
</feature>
<dbReference type="PANTHER" id="PTHR41349:SF1">
    <property type="entry name" value="PROTEIN CBG08683"/>
    <property type="match status" value="1"/>
</dbReference>
<dbReference type="SUPFAM" id="SSF56219">
    <property type="entry name" value="DNase I-like"/>
    <property type="match status" value="1"/>
</dbReference>
<dbReference type="PANTHER" id="PTHR41349">
    <property type="match status" value="1"/>
</dbReference>
<dbReference type="OrthoDB" id="9794261at2"/>
<dbReference type="EMBL" id="UGVL01000001">
    <property type="protein sequence ID" value="SUE33571.1"/>
    <property type="molecule type" value="Genomic_DNA"/>
</dbReference>
<evidence type="ECO:0000313" key="3">
    <source>
        <dbReference type="EMBL" id="SUE33571.1"/>
    </source>
</evidence>
<dbReference type="Pfam" id="PF13385">
    <property type="entry name" value="Laminin_G_3"/>
    <property type="match status" value="1"/>
</dbReference>
<dbReference type="AlphaFoldDB" id="A0A379MPJ7"/>
<keyword evidence="4" id="KW-1185">Reference proteome</keyword>
<reference evidence="3 4" key="1">
    <citation type="submission" date="2018-06" db="EMBL/GenBank/DDBJ databases">
        <authorList>
            <consortium name="Pathogen Informatics"/>
            <person name="Doyle S."/>
        </authorList>
    </citation>
    <scope>NUCLEOTIDE SEQUENCE [LARGE SCALE GENOMIC DNA]</scope>
    <source>
        <strain evidence="3 4">NCTC11190</strain>
    </source>
</reference>
<dbReference type="STRING" id="880526.GCA_000427365_00666"/>
<gene>
    <name evidence="3" type="ORF">NCTC11190_00780</name>
</gene>
<dbReference type="InterPro" id="IPR036691">
    <property type="entry name" value="Endo/exonu/phosph_ase_sf"/>
</dbReference>
<sequence length="511" mass="57107">MKQNIFTTLLCCLPALAWGQARTVTFDARTQQSRILPLEKYTLYADGVQDEALDFTAAAAYRIPIELDSMAFTANGKQVYSAAVWVRIPKGEVQGASGSVIVTNVNKQAKAGGFTIGAAANGSWYAGFTDDNGGSLWYEPTAARQPLADGRWHLLALTYNGRQGKARFYYDGKNVAIYNLREMAGINGRGRMRIGGADSTEWNAFNGQIDEFAFYDTQLTPEAVFRLYSSYYTRARLEQLPDKREELRLMGFNIWHGGNETGAEAGPKRVADIIRDSGAEVVGLIETYGSGPKIADELGYCLYLHSSNLSILSKFPIVGTADFFHPFNCSAAKIRVSKTQTVNYINLWLHYLPDTRKQLLDRVSVDSIVAGEWTTRAAELEQILHEADSAGFIGGDVPTFVSGDFNIDSHLDWIESTRDEHEGYVVPWPTSLLMEQAGFTDSYRKLYPDPKAYPCKTWSPAYKPEENGFYYRIDFIFYKGPGVEPRESRMIDTHRVRFPSDHAAMLTVFGL</sequence>
<proteinExistence type="predicted"/>
<dbReference type="Gene3D" id="2.60.120.200">
    <property type="match status" value="1"/>
</dbReference>
<name>A0A379MPJ7_9BACT</name>
<dbReference type="Pfam" id="PF03372">
    <property type="entry name" value="Exo_endo_phos"/>
    <property type="match status" value="1"/>
</dbReference>
<dbReference type="GO" id="GO:0005975">
    <property type="term" value="P:carbohydrate metabolic process"/>
    <property type="evidence" value="ECO:0007669"/>
    <property type="project" value="UniProtKB-ARBA"/>
</dbReference>
<organism evidence="3 4">
    <name type="scientific">Rikenella microfusus</name>
    <dbReference type="NCBI Taxonomy" id="28139"/>
    <lineage>
        <taxon>Bacteria</taxon>
        <taxon>Pseudomonadati</taxon>
        <taxon>Bacteroidota</taxon>
        <taxon>Bacteroidia</taxon>
        <taxon>Bacteroidales</taxon>
        <taxon>Rikenellaceae</taxon>
        <taxon>Rikenella</taxon>
    </lineage>
</organism>
<dbReference type="Proteomes" id="UP000255233">
    <property type="component" value="Unassembled WGS sequence"/>
</dbReference>
<dbReference type="InterPro" id="IPR013320">
    <property type="entry name" value="ConA-like_dom_sf"/>
</dbReference>